<keyword evidence="4" id="KW-1185">Reference proteome</keyword>
<feature type="compositionally biased region" description="Basic and acidic residues" evidence="1">
    <location>
        <begin position="112"/>
        <end position="125"/>
    </location>
</feature>
<evidence type="ECO:0000313" key="3">
    <source>
        <dbReference type="EMBL" id="CAL7949575.1"/>
    </source>
</evidence>
<protein>
    <submittedName>
        <fullName evidence="3">Uncharacterized protein</fullName>
    </submittedName>
</protein>
<accession>A0ABP1PE66</accession>
<evidence type="ECO:0000256" key="1">
    <source>
        <dbReference type="SAM" id="MobiDB-lite"/>
    </source>
</evidence>
<keyword evidence="2" id="KW-0732">Signal</keyword>
<feature type="region of interest" description="Disordered" evidence="1">
    <location>
        <begin position="77"/>
        <end position="97"/>
    </location>
</feature>
<feature type="region of interest" description="Disordered" evidence="1">
    <location>
        <begin position="112"/>
        <end position="150"/>
    </location>
</feature>
<sequence>MPLYGACILLLSGILSRSLVPQINAAPATYDQRQNGDYNVDAKFENFLVVVATSGSSSLFSNLASQAIELGELIAQRSKQQTRERPSETLVYETEDADGGREPYHVEIVRIEKDEDSTSRNEQLDKLSTTESSEKIDLVSSSKDVDKTEKTLQENSEVIIDSKKTEKKTRSLWKSGGPIKASKKPVNIKNSQMENLDHPDDLPVKEEASKAARPGLSLKKQLSKKEEVDESSSTSEEDELSNKYAGELVLIGDGIENCGPGRRRNKYGLCEDDENFY</sequence>
<proteinExistence type="predicted"/>
<gene>
    <name evidence="3" type="ORF">XYLVIOL_LOCUS9477</name>
</gene>
<feature type="region of interest" description="Disordered" evidence="1">
    <location>
        <begin position="255"/>
        <end position="277"/>
    </location>
</feature>
<feature type="signal peptide" evidence="2">
    <location>
        <begin position="1"/>
        <end position="25"/>
    </location>
</feature>
<evidence type="ECO:0000313" key="4">
    <source>
        <dbReference type="Proteomes" id="UP001642520"/>
    </source>
</evidence>
<evidence type="ECO:0000256" key="2">
    <source>
        <dbReference type="SAM" id="SignalP"/>
    </source>
</evidence>
<feature type="compositionally biased region" description="Basic and acidic residues" evidence="1">
    <location>
        <begin position="195"/>
        <end position="210"/>
    </location>
</feature>
<comment type="caution">
    <text evidence="3">The sequence shown here is derived from an EMBL/GenBank/DDBJ whole genome shotgun (WGS) entry which is preliminary data.</text>
</comment>
<dbReference type="EMBL" id="CAXAJV020001300">
    <property type="protein sequence ID" value="CAL7949575.1"/>
    <property type="molecule type" value="Genomic_DNA"/>
</dbReference>
<feature type="chain" id="PRO_5046141501" evidence="2">
    <location>
        <begin position="26"/>
        <end position="277"/>
    </location>
</feature>
<reference evidence="3 4" key="1">
    <citation type="submission" date="2024-08" db="EMBL/GenBank/DDBJ databases">
        <authorList>
            <person name="Will J Nash"/>
            <person name="Angela Man"/>
            <person name="Seanna McTaggart"/>
            <person name="Kendall Baker"/>
            <person name="Tom Barker"/>
            <person name="Leah Catchpole"/>
            <person name="Alex Durrant"/>
            <person name="Karim Gharbi"/>
            <person name="Naomi Irish"/>
            <person name="Gemy Kaithakottil"/>
            <person name="Debby Ku"/>
            <person name="Aaliyah Providence"/>
            <person name="Felix Shaw"/>
            <person name="David Swarbreck"/>
            <person name="Chris Watkins"/>
            <person name="Ann M. McCartney"/>
            <person name="Giulio Formenti"/>
            <person name="Alice Mouton"/>
            <person name="Noel Vella"/>
            <person name="Bjorn M von Reumont"/>
            <person name="Adriana Vella"/>
            <person name="Wilfried Haerty"/>
        </authorList>
    </citation>
    <scope>NUCLEOTIDE SEQUENCE [LARGE SCALE GENOMIC DNA]</scope>
</reference>
<organism evidence="3 4">
    <name type="scientific">Xylocopa violacea</name>
    <name type="common">Violet carpenter bee</name>
    <name type="synonym">Apis violacea</name>
    <dbReference type="NCBI Taxonomy" id="135666"/>
    <lineage>
        <taxon>Eukaryota</taxon>
        <taxon>Metazoa</taxon>
        <taxon>Ecdysozoa</taxon>
        <taxon>Arthropoda</taxon>
        <taxon>Hexapoda</taxon>
        <taxon>Insecta</taxon>
        <taxon>Pterygota</taxon>
        <taxon>Neoptera</taxon>
        <taxon>Endopterygota</taxon>
        <taxon>Hymenoptera</taxon>
        <taxon>Apocrita</taxon>
        <taxon>Aculeata</taxon>
        <taxon>Apoidea</taxon>
        <taxon>Anthophila</taxon>
        <taxon>Apidae</taxon>
        <taxon>Xylocopa</taxon>
        <taxon>Xylocopa</taxon>
    </lineage>
</organism>
<dbReference type="Proteomes" id="UP001642520">
    <property type="component" value="Unassembled WGS sequence"/>
</dbReference>
<feature type="compositionally biased region" description="Basic and acidic residues" evidence="1">
    <location>
        <begin position="132"/>
        <end position="150"/>
    </location>
</feature>
<feature type="region of interest" description="Disordered" evidence="1">
    <location>
        <begin position="166"/>
        <end position="243"/>
    </location>
</feature>
<name>A0ABP1PE66_XYLVO</name>